<reference evidence="1" key="1">
    <citation type="submission" date="2018-05" db="EMBL/GenBank/DDBJ databases">
        <authorList>
            <person name="Lanie J.A."/>
            <person name="Ng W.-L."/>
            <person name="Kazmierczak K.M."/>
            <person name="Andrzejewski T.M."/>
            <person name="Davidsen T.M."/>
            <person name="Wayne K.J."/>
            <person name="Tettelin H."/>
            <person name="Glass J.I."/>
            <person name="Rusch D."/>
            <person name="Podicherti R."/>
            <person name="Tsui H.-C.T."/>
            <person name="Winkler M.E."/>
        </authorList>
    </citation>
    <scope>NUCLEOTIDE SEQUENCE</scope>
</reference>
<dbReference type="EMBL" id="UINC01027849">
    <property type="protein sequence ID" value="SVB07803.1"/>
    <property type="molecule type" value="Genomic_DNA"/>
</dbReference>
<name>A0A382B3E7_9ZZZZ</name>
<proteinExistence type="predicted"/>
<dbReference type="AlphaFoldDB" id="A0A382B3E7"/>
<gene>
    <name evidence="1" type="ORF">METZ01_LOCUS160657</name>
</gene>
<evidence type="ECO:0008006" key="2">
    <source>
        <dbReference type="Google" id="ProtNLM"/>
    </source>
</evidence>
<organism evidence="1">
    <name type="scientific">marine metagenome</name>
    <dbReference type="NCBI Taxonomy" id="408172"/>
    <lineage>
        <taxon>unclassified sequences</taxon>
        <taxon>metagenomes</taxon>
        <taxon>ecological metagenomes</taxon>
    </lineage>
</organism>
<accession>A0A382B3E7</accession>
<dbReference type="GO" id="GO:0003676">
    <property type="term" value="F:nucleic acid binding"/>
    <property type="evidence" value="ECO:0007669"/>
    <property type="project" value="InterPro"/>
</dbReference>
<protein>
    <recommendedName>
        <fullName evidence="2">YqaJ viral recombinase domain-containing protein</fullName>
    </recommendedName>
</protein>
<dbReference type="Gene3D" id="3.40.1350.10">
    <property type="match status" value="1"/>
</dbReference>
<sequence length="131" mass="15831">MLREYTGLKFERVPSSGALEYLKGDLYVPHEKNYYCIEVKNYSESPLNDRMFTAEKTNNLIRWWKKLLMQAENRDQKPLLFFKYNRSKVFVATEHKPKFCKYMFISWLNCYVLLAEDWLKLEQIELIENGV</sequence>
<dbReference type="Pfam" id="PF24608">
    <property type="entry name" value="PDDEXK_15"/>
    <property type="match status" value="1"/>
</dbReference>
<dbReference type="InterPro" id="IPR011856">
    <property type="entry name" value="tRNA_endonuc-like_dom_sf"/>
</dbReference>
<dbReference type="InterPro" id="IPR056931">
    <property type="entry name" value="D14-like"/>
</dbReference>
<evidence type="ECO:0000313" key="1">
    <source>
        <dbReference type="EMBL" id="SVB07803.1"/>
    </source>
</evidence>